<dbReference type="RefSeq" id="WP_138672818.1">
    <property type="nucleotide sequence ID" value="NZ_VCKY01000257.1"/>
</dbReference>
<name>A0A5S4EZ95_9ACTN</name>
<dbReference type="EMBL" id="VCKY01000257">
    <property type="protein sequence ID" value="TMR09011.1"/>
    <property type="molecule type" value="Genomic_DNA"/>
</dbReference>
<reference evidence="1 2" key="1">
    <citation type="submission" date="2019-05" db="EMBL/GenBank/DDBJ databases">
        <title>Draft genome sequence of Nonomuraea turkmeniaca DSM 43926.</title>
        <authorList>
            <person name="Saricaoglu S."/>
            <person name="Isik K."/>
        </authorList>
    </citation>
    <scope>NUCLEOTIDE SEQUENCE [LARGE SCALE GENOMIC DNA]</scope>
    <source>
        <strain evidence="1 2">DSM 43926</strain>
    </source>
</reference>
<organism evidence="1 2">
    <name type="scientific">Nonomuraea turkmeniaca</name>
    <dbReference type="NCBI Taxonomy" id="103838"/>
    <lineage>
        <taxon>Bacteria</taxon>
        <taxon>Bacillati</taxon>
        <taxon>Actinomycetota</taxon>
        <taxon>Actinomycetes</taxon>
        <taxon>Streptosporangiales</taxon>
        <taxon>Streptosporangiaceae</taxon>
        <taxon>Nonomuraea</taxon>
    </lineage>
</organism>
<proteinExistence type="predicted"/>
<comment type="caution">
    <text evidence="1">The sequence shown here is derived from an EMBL/GenBank/DDBJ whole genome shotgun (WGS) entry which is preliminary data.</text>
</comment>
<evidence type="ECO:0000313" key="2">
    <source>
        <dbReference type="Proteomes" id="UP000309128"/>
    </source>
</evidence>
<keyword evidence="2" id="KW-1185">Reference proteome</keyword>
<evidence type="ECO:0008006" key="3">
    <source>
        <dbReference type="Google" id="ProtNLM"/>
    </source>
</evidence>
<dbReference type="OrthoDB" id="3522417at2"/>
<dbReference type="Proteomes" id="UP000309128">
    <property type="component" value="Unassembled WGS sequence"/>
</dbReference>
<gene>
    <name evidence="1" type="ORF">ETD86_45355</name>
</gene>
<accession>A0A5S4EZ95</accession>
<sequence>MLLVAACTPENDTVSSPALAPQPVMDSAPYICKLIPEQAFRLVSGVTGPLAEKTDGSQNDGDCWAPDTTPRPLEVRWMQEGDGMPREQLDFVLEDRRQVYSRRGGVTLPTDLGDGLAAYLPNSPFADQPYRVVAKFRCDGKEQLVTIYLARIAKGRDAIKDMTELMRIAQKRYGELYDCTPGT</sequence>
<dbReference type="AlphaFoldDB" id="A0A5S4EZ95"/>
<protein>
    <recommendedName>
        <fullName evidence="3">DUF3558 domain-containing protein</fullName>
    </recommendedName>
</protein>
<evidence type="ECO:0000313" key="1">
    <source>
        <dbReference type="EMBL" id="TMR09011.1"/>
    </source>
</evidence>